<evidence type="ECO:0000313" key="14">
    <source>
        <dbReference type="Proteomes" id="UP001598114"/>
    </source>
</evidence>
<dbReference type="RefSeq" id="WP_377976606.1">
    <property type="nucleotide sequence ID" value="NZ_JBBKYA010000004.1"/>
</dbReference>
<dbReference type="HAMAP" id="MF_00121">
    <property type="entry name" value="GatB"/>
    <property type="match status" value="1"/>
</dbReference>
<keyword evidence="6 11" id="KW-0067">ATP-binding</keyword>
<comment type="function">
    <text evidence="8 11">Allows the formation of correctly charged Asn-tRNA(Asn) or Gln-tRNA(Gln) through the transamidation of misacylated Asp-tRNA(Asn) or Glu-tRNA(Gln) in organisms which lack either or both of asparaginyl-tRNA or glutaminyl-tRNA synthetases. The reaction takes place in the presence of glutamine and ATP through an activated phospho-Asp-tRNA(Asn) or phospho-Glu-tRNA(Gln).</text>
</comment>
<dbReference type="SMART" id="SM00845">
    <property type="entry name" value="GatB_Yqey"/>
    <property type="match status" value="1"/>
</dbReference>
<dbReference type="InterPro" id="IPR017958">
    <property type="entry name" value="Gln-tRNA_amidoTrfase_suB_CS"/>
</dbReference>
<feature type="domain" description="Asn/Gln amidotransferase" evidence="12">
    <location>
        <begin position="333"/>
        <end position="482"/>
    </location>
</feature>
<dbReference type="PROSITE" id="PS01234">
    <property type="entry name" value="GATB"/>
    <property type="match status" value="1"/>
</dbReference>
<keyword evidence="4 11" id="KW-0436">Ligase</keyword>
<gene>
    <name evidence="11 13" type="primary">gatB</name>
    <name evidence="13" type="ORF">SKC38_07920</name>
</gene>
<reference evidence="13 14" key="1">
    <citation type="submission" date="2024-03" db="EMBL/GenBank/DDBJ databases">
        <title>Aquirufa genome sequencing.</title>
        <authorList>
            <person name="Pitt A."/>
            <person name="Hahn M.W."/>
        </authorList>
    </citation>
    <scope>NUCLEOTIDE SEQUENCE [LARGE SCALE GENOMIC DNA]</scope>
    <source>
        <strain evidence="13 14">PLAD-142S6K</strain>
    </source>
</reference>
<proteinExistence type="inferred from homology"/>
<evidence type="ECO:0000259" key="12">
    <source>
        <dbReference type="SMART" id="SM00845"/>
    </source>
</evidence>
<dbReference type="InterPro" id="IPR017959">
    <property type="entry name" value="Asn/Gln-tRNA_amidoTrfase_suB/E"/>
</dbReference>
<evidence type="ECO:0000256" key="4">
    <source>
        <dbReference type="ARBA" id="ARBA00022598"/>
    </source>
</evidence>
<keyword evidence="7 11" id="KW-0648">Protein biosynthesis</keyword>
<dbReference type="InterPro" id="IPR023168">
    <property type="entry name" value="GatB_Yqey_C_2"/>
</dbReference>
<sequence>MSTFQSSTYEPVIGLEIHAQLQTDSKIFASDPVRFGQDANTLISPITLGHPGTLPHLNKKAVEFAIKMGFALGSEIARWQNFDRKNYFYPDLPKGYQITQDKTPICIGGSIQVHLAEGLKVLPFHHIHLEEDAGKSLHEGDNPFSFIDYNRAGTPLIEMVTEPAIHSAEEAFAMVSEVRKLVRYLGICDGNMEEGSLRADVNISLRPKGTFTLGTKVEIKNMNSLRNIQRAIEYECRRQEEALLKGEKLIQETRTFDAHTGKTHSMRVKETMNDYRYFPEPDLAPLEISEKWLAEIREMMPTLPWEQENKFIEQYQLPAYDAHFLAETREMALYFESVTSHTEAYKAVANWLMGPVKSHLNDKGLSIADFEMDAKHLAEIVDLVEKGTITHNLAVHQLFELCLATPAKKPSQIIDEQGWLNQDTKDELPAFVEAALAAYPDKIKEYHQGKKGLIALFIGEVMKRSKGTADPKRVNQLVSEALQQHK</sequence>
<dbReference type="EC" id="6.3.5.-" evidence="11"/>
<dbReference type="Proteomes" id="UP001598114">
    <property type="component" value="Unassembled WGS sequence"/>
</dbReference>
<evidence type="ECO:0000256" key="1">
    <source>
        <dbReference type="ARBA" id="ARBA00005306"/>
    </source>
</evidence>
<dbReference type="Pfam" id="PF02934">
    <property type="entry name" value="GatB_N"/>
    <property type="match status" value="1"/>
</dbReference>
<evidence type="ECO:0000256" key="7">
    <source>
        <dbReference type="ARBA" id="ARBA00022917"/>
    </source>
</evidence>
<dbReference type="InterPro" id="IPR006075">
    <property type="entry name" value="Asn/Gln-tRNA_Trfase_suB/E_cat"/>
</dbReference>
<protein>
    <recommendedName>
        <fullName evidence="3 11">Aspartyl/glutamyl-tRNA(Asn/Gln) amidotransferase subunit B</fullName>
        <shortName evidence="11">Asp/Glu-ADT subunit B</shortName>
        <ecNumber evidence="11">6.3.5.-</ecNumber>
    </recommendedName>
</protein>
<dbReference type="NCBIfam" id="TIGR00133">
    <property type="entry name" value="gatB"/>
    <property type="match status" value="1"/>
</dbReference>
<dbReference type="InterPro" id="IPR003789">
    <property type="entry name" value="Asn/Gln_tRNA_amidoTrase-B-like"/>
</dbReference>
<dbReference type="SUPFAM" id="SSF55931">
    <property type="entry name" value="Glutamine synthetase/guanido kinase"/>
    <property type="match status" value="1"/>
</dbReference>
<dbReference type="InterPro" id="IPR014746">
    <property type="entry name" value="Gln_synth/guanido_kin_cat_dom"/>
</dbReference>
<evidence type="ECO:0000256" key="11">
    <source>
        <dbReference type="HAMAP-Rule" id="MF_00121"/>
    </source>
</evidence>
<comment type="subunit">
    <text evidence="2 11">Heterotrimer of A, B and C subunits.</text>
</comment>
<comment type="catalytic activity">
    <reaction evidence="10 11">
        <text>L-glutamyl-tRNA(Gln) + L-glutamine + ATP + H2O = L-glutaminyl-tRNA(Gln) + L-glutamate + ADP + phosphate + H(+)</text>
        <dbReference type="Rhea" id="RHEA:17521"/>
        <dbReference type="Rhea" id="RHEA-COMP:9681"/>
        <dbReference type="Rhea" id="RHEA-COMP:9684"/>
        <dbReference type="ChEBI" id="CHEBI:15377"/>
        <dbReference type="ChEBI" id="CHEBI:15378"/>
        <dbReference type="ChEBI" id="CHEBI:29985"/>
        <dbReference type="ChEBI" id="CHEBI:30616"/>
        <dbReference type="ChEBI" id="CHEBI:43474"/>
        <dbReference type="ChEBI" id="CHEBI:58359"/>
        <dbReference type="ChEBI" id="CHEBI:78520"/>
        <dbReference type="ChEBI" id="CHEBI:78521"/>
        <dbReference type="ChEBI" id="CHEBI:456216"/>
    </reaction>
</comment>
<evidence type="ECO:0000256" key="8">
    <source>
        <dbReference type="ARBA" id="ARBA00024799"/>
    </source>
</evidence>
<name>A0ABW6CYZ5_9BACT</name>
<evidence type="ECO:0000256" key="10">
    <source>
        <dbReference type="ARBA" id="ARBA00047913"/>
    </source>
</evidence>
<dbReference type="Pfam" id="PF02637">
    <property type="entry name" value="GatB_Yqey"/>
    <property type="match status" value="1"/>
</dbReference>
<dbReference type="EMBL" id="JBBKYA010000004">
    <property type="protein sequence ID" value="MFD3276150.1"/>
    <property type="molecule type" value="Genomic_DNA"/>
</dbReference>
<evidence type="ECO:0000256" key="3">
    <source>
        <dbReference type="ARBA" id="ARBA00016923"/>
    </source>
</evidence>
<keyword evidence="5 11" id="KW-0547">Nucleotide-binding</keyword>
<keyword evidence="14" id="KW-1185">Reference proteome</keyword>
<dbReference type="Gene3D" id="1.10.10.410">
    <property type="match status" value="1"/>
</dbReference>
<dbReference type="PANTHER" id="PTHR11659:SF4">
    <property type="entry name" value="ASPARTYL_GLUTAMYL-TRNA(GLN) AMIDOTRANSFERASE SUBUNIT B_E CATALYTIC DOMAIN-CONTAINING PROTEIN"/>
    <property type="match status" value="1"/>
</dbReference>
<evidence type="ECO:0000256" key="6">
    <source>
        <dbReference type="ARBA" id="ARBA00022840"/>
    </source>
</evidence>
<evidence type="ECO:0000313" key="13">
    <source>
        <dbReference type="EMBL" id="MFD3276150.1"/>
    </source>
</evidence>
<dbReference type="PANTHER" id="PTHR11659">
    <property type="entry name" value="GLUTAMYL-TRNA GLN AMIDOTRANSFERASE SUBUNIT B MITOCHONDRIAL AND PROKARYOTIC PET112-RELATED"/>
    <property type="match status" value="1"/>
</dbReference>
<evidence type="ECO:0000256" key="2">
    <source>
        <dbReference type="ARBA" id="ARBA00011123"/>
    </source>
</evidence>
<evidence type="ECO:0000256" key="9">
    <source>
        <dbReference type="ARBA" id="ARBA00047380"/>
    </source>
</evidence>
<dbReference type="SUPFAM" id="SSF89095">
    <property type="entry name" value="GatB/YqeY motif"/>
    <property type="match status" value="1"/>
</dbReference>
<comment type="catalytic activity">
    <reaction evidence="9 11">
        <text>L-aspartyl-tRNA(Asn) + L-glutamine + ATP + H2O = L-asparaginyl-tRNA(Asn) + L-glutamate + ADP + phosphate + 2 H(+)</text>
        <dbReference type="Rhea" id="RHEA:14513"/>
        <dbReference type="Rhea" id="RHEA-COMP:9674"/>
        <dbReference type="Rhea" id="RHEA-COMP:9677"/>
        <dbReference type="ChEBI" id="CHEBI:15377"/>
        <dbReference type="ChEBI" id="CHEBI:15378"/>
        <dbReference type="ChEBI" id="CHEBI:29985"/>
        <dbReference type="ChEBI" id="CHEBI:30616"/>
        <dbReference type="ChEBI" id="CHEBI:43474"/>
        <dbReference type="ChEBI" id="CHEBI:58359"/>
        <dbReference type="ChEBI" id="CHEBI:78515"/>
        <dbReference type="ChEBI" id="CHEBI:78516"/>
        <dbReference type="ChEBI" id="CHEBI:456216"/>
    </reaction>
</comment>
<dbReference type="NCBIfam" id="NF004014">
    <property type="entry name" value="PRK05477.1-4"/>
    <property type="match status" value="1"/>
</dbReference>
<organism evidence="13 14">
    <name type="scientific">Aquirufa echingensis</name>
    <dbReference type="NCBI Taxonomy" id="3096516"/>
    <lineage>
        <taxon>Bacteria</taxon>
        <taxon>Pseudomonadati</taxon>
        <taxon>Bacteroidota</taxon>
        <taxon>Cytophagia</taxon>
        <taxon>Cytophagales</taxon>
        <taxon>Flectobacillaceae</taxon>
        <taxon>Aquirufa</taxon>
    </lineage>
</organism>
<evidence type="ECO:0000256" key="5">
    <source>
        <dbReference type="ARBA" id="ARBA00022741"/>
    </source>
</evidence>
<accession>A0ABW6CYZ5</accession>
<dbReference type="InterPro" id="IPR004413">
    <property type="entry name" value="GatB"/>
</dbReference>
<comment type="similarity">
    <text evidence="1 11">Belongs to the GatB/GatE family. GatB subfamily.</text>
</comment>
<dbReference type="NCBIfam" id="NF004012">
    <property type="entry name" value="PRK05477.1-2"/>
    <property type="match status" value="1"/>
</dbReference>
<dbReference type="InterPro" id="IPR018027">
    <property type="entry name" value="Asn/Gln_amidotransferase"/>
</dbReference>
<comment type="caution">
    <text evidence="13">The sequence shown here is derived from an EMBL/GenBank/DDBJ whole genome shotgun (WGS) entry which is preliminary data.</text>
</comment>